<dbReference type="AlphaFoldDB" id="A0A1P8UUP4"/>
<dbReference type="RefSeq" id="WP_076700372.1">
    <property type="nucleotide sequence ID" value="NZ_CP015093.1"/>
</dbReference>
<dbReference type="STRING" id="1250539.Ga0080574_TMP2778"/>
<evidence type="ECO:0000313" key="1">
    <source>
        <dbReference type="EMBL" id="APZ53112.1"/>
    </source>
</evidence>
<organism evidence="1 2">
    <name type="scientific">Salipiger abyssi</name>
    <dbReference type="NCBI Taxonomy" id="1250539"/>
    <lineage>
        <taxon>Bacteria</taxon>
        <taxon>Pseudomonadati</taxon>
        <taxon>Pseudomonadota</taxon>
        <taxon>Alphaproteobacteria</taxon>
        <taxon>Rhodobacterales</taxon>
        <taxon>Roseobacteraceae</taxon>
        <taxon>Salipiger</taxon>
    </lineage>
</organism>
<proteinExistence type="predicted"/>
<gene>
    <name evidence="1" type="ORF">Ga0080574_TMP2778</name>
</gene>
<dbReference type="OrthoDB" id="7873964at2"/>
<sequence length="157" mass="16989">MKAYRAGTISEAVQNAIEAIPDRKHREVAAFLGISPATLSFGMDPSETRPGGLGIAYVDRLCDKWPEAAEQMALHFGARAGGTFQKIDSACPEQAPWQHVACLAKETSEAVAAMSQVEHGGCVHQTRRELLEAREAIDAAIHDLDARPVDLKRGKRA</sequence>
<accession>A0A1P8UUP4</accession>
<evidence type="ECO:0000313" key="2">
    <source>
        <dbReference type="Proteomes" id="UP000187059"/>
    </source>
</evidence>
<reference evidence="1 2" key="1">
    <citation type="submission" date="2016-04" db="EMBL/GenBank/DDBJ databases">
        <title>Deep-sea bacteria in the southern Pacific.</title>
        <authorList>
            <person name="Tang K."/>
        </authorList>
    </citation>
    <scope>NUCLEOTIDE SEQUENCE [LARGE SCALE GENOMIC DNA]</scope>
    <source>
        <strain evidence="1 2">JLT2014</strain>
    </source>
</reference>
<dbReference type="EMBL" id="CP015093">
    <property type="protein sequence ID" value="APZ53112.1"/>
    <property type="molecule type" value="Genomic_DNA"/>
</dbReference>
<name>A0A1P8UUP4_9RHOB</name>
<dbReference type="Proteomes" id="UP000187059">
    <property type="component" value="Chromosome"/>
</dbReference>
<keyword evidence="2" id="KW-1185">Reference proteome</keyword>
<protein>
    <submittedName>
        <fullName evidence="1">Uncharacterized protein</fullName>
    </submittedName>
</protein>
<dbReference type="KEGG" id="paby:Ga0080574_TMP2778"/>